<evidence type="ECO:0000256" key="2">
    <source>
        <dbReference type="SAM" id="SignalP"/>
    </source>
</evidence>
<gene>
    <name evidence="3" type="ORF">VNO80_03034</name>
</gene>
<evidence type="ECO:0000313" key="4">
    <source>
        <dbReference type="Proteomes" id="UP001374584"/>
    </source>
</evidence>
<comment type="caution">
    <text evidence="3">The sequence shown here is derived from an EMBL/GenBank/DDBJ whole genome shotgun (WGS) entry which is preliminary data.</text>
</comment>
<sequence length="111" mass="11854">MCLSSWLMTDVSLILLAISYRPCVTRTHRLALVTDVTSSHLAEGSSTHYSTSVVSPPHGSVASVASFARGLFGTHLSLVNACNAKGKTPMPKHRVPQLSRMHGASKVQITP</sequence>
<accession>A0AAN9NRA7</accession>
<evidence type="ECO:0008006" key="5">
    <source>
        <dbReference type="Google" id="ProtNLM"/>
    </source>
</evidence>
<evidence type="ECO:0000313" key="3">
    <source>
        <dbReference type="EMBL" id="KAK7377606.1"/>
    </source>
</evidence>
<dbReference type="Proteomes" id="UP001374584">
    <property type="component" value="Unassembled WGS sequence"/>
</dbReference>
<feature type="chain" id="PRO_5042899368" description="Secreted protein" evidence="2">
    <location>
        <begin position="26"/>
        <end position="111"/>
    </location>
</feature>
<protein>
    <recommendedName>
        <fullName evidence="5">Secreted protein</fullName>
    </recommendedName>
</protein>
<proteinExistence type="predicted"/>
<dbReference type="AlphaFoldDB" id="A0AAN9NRA7"/>
<dbReference type="EMBL" id="JAYMYR010000002">
    <property type="protein sequence ID" value="KAK7377606.1"/>
    <property type="molecule type" value="Genomic_DNA"/>
</dbReference>
<reference evidence="3 4" key="1">
    <citation type="submission" date="2024-01" db="EMBL/GenBank/DDBJ databases">
        <title>The genomes of 5 underutilized Papilionoideae crops provide insights into root nodulation and disease resistanc.</title>
        <authorList>
            <person name="Jiang F."/>
        </authorList>
    </citation>
    <scope>NUCLEOTIDE SEQUENCE [LARGE SCALE GENOMIC DNA]</scope>
    <source>
        <strain evidence="3">JINMINGXINNONG_FW02</strain>
        <tissue evidence="3">Leaves</tissue>
    </source>
</reference>
<keyword evidence="2" id="KW-0732">Signal</keyword>
<keyword evidence="4" id="KW-1185">Reference proteome</keyword>
<evidence type="ECO:0000256" key="1">
    <source>
        <dbReference type="SAM" id="MobiDB-lite"/>
    </source>
</evidence>
<organism evidence="3 4">
    <name type="scientific">Phaseolus coccineus</name>
    <name type="common">Scarlet runner bean</name>
    <name type="synonym">Phaseolus multiflorus</name>
    <dbReference type="NCBI Taxonomy" id="3886"/>
    <lineage>
        <taxon>Eukaryota</taxon>
        <taxon>Viridiplantae</taxon>
        <taxon>Streptophyta</taxon>
        <taxon>Embryophyta</taxon>
        <taxon>Tracheophyta</taxon>
        <taxon>Spermatophyta</taxon>
        <taxon>Magnoliopsida</taxon>
        <taxon>eudicotyledons</taxon>
        <taxon>Gunneridae</taxon>
        <taxon>Pentapetalae</taxon>
        <taxon>rosids</taxon>
        <taxon>fabids</taxon>
        <taxon>Fabales</taxon>
        <taxon>Fabaceae</taxon>
        <taxon>Papilionoideae</taxon>
        <taxon>50 kb inversion clade</taxon>
        <taxon>NPAAA clade</taxon>
        <taxon>indigoferoid/millettioid clade</taxon>
        <taxon>Phaseoleae</taxon>
        <taxon>Phaseolus</taxon>
    </lineage>
</organism>
<feature type="region of interest" description="Disordered" evidence="1">
    <location>
        <begin position="86"/>
        <end position="111"/>
    </location>
</feature>
<feature type="signal peptide" evidence="2">
    <location>
        <begin position="1"/>
        <end position="25"/>
    </location>
</feature>
<name>A0AAN9NRA7_PHACN</name>